<evidence type="ECO:0000256" key="3">
    <source>
        <dbReference type="ARBA" id="ARBA00022630"/>
    </source>
</evidence>
<accession>D5QJM3</accession>
<evidence type="ECO:0000256" key="4">
    <source>
        <dbReference type="ARBA" id="ARBA00022643"/>
    </source>
</evidence>
<protein>
    <submittedName>
        <fullName evidence="9">Oxidoreductase</fullName>
    </submittedName>
</protein>
<dbReference type="Proteomes" id="UP000006468">
    <property type="component" value="Chromosome"/>
</dbReference>
<dbReference type="GO" id="GO:0016491">
    <property type="term" value="F:oxidoreductase activity"/>
    <property type="evidence" value="ECO:0007669"/>
    <property type="project" value="UniProtKB-KW"/>
</dbReference>
<organism evidence="9 10">
    <name type="scientific">Novacetimonas hansenii ATCC 23769</name>
    <dbReference type="NCBI Taxonomy" id="714995"/>
    <lineage>
        <taxon>Bacteria</taxon>
        <taxon>Pseudomonadati</taxon>
        <taxon>Pseudomonadota</taxon>
        <taxon>Alphaproteobacteria</taxon>
        <taxon>Acetobacterales</taxon>
        <taxon>Acetobacteraceae</taxon>
        <taxon>Novacetimonas</taxon>
    </lineage>
</organism>
<dbReference type="InterPro" id="IPR026021">
    <property type="entry name" value="YdjA-like"/>
</dbReference>
<keyword evidence="6" id="KW-0560">Oxidoreductase</keyword>
<comment type="caution">
    <text evidence="9">The sequence shown here is derived from an EMBL/GenBank/DDBJ whole genome shotgun (WGS) entry which is preliminary data.</text>
</comment>
<dbReference type="EMBL" id="ADTV01000071">
    <property type="protein sequence ID" value="EFG82755.1"/>
    <property type="molecule type" value="Genomic_DNA"/>
</dbReference>
<dbReference type="SUPFAM" id="SSF55469">
    <property type="entry name" value="FMN-dependent nitroreductase-like"/>
    <property type="match status" value="1"/>
</dbReference>
<keyword evidence="4" id="KW-0288">FMN</keyword>
<evidence type="ECO:0000313" key="9">
    <source>
        <dbReference type="EMBL" id="EFG82755.1"/>
    </source>
</evidence>
<name>D5QJM3_NOVHA</name>
<dbReference type="InterPro" id="IPR052530">
    <property type="entry name" value="NAD(P)H_nitroreductase"/>
</dbReference>
<dbReference type="InterPro" id="IPR000415">
    <property type="entry name" value="Nitroreductase-like"/>
</dbReference>
<feature type="domain" description="Nitroreductase" evidence="8">
    <location>
        <begin position="101"/>
        <end position="245"/>
    </location>
</feature>
<evidence type="ECO:0000256" key="2">
    <source>
        <dbReference type="ARBA" id="ARBA00007118"/>
    </source>
</evidence>
<comment type="cofactor">
    <cofactor evidence="1">
        <name>FMN</name>
        <dbReference type="ChEBI" id="CHEBI:58210"/>
    </cofactor>
</comment>
<dbReference type="Gene3D" id="3.40.109.10">
    <property type="entry name" value="NADH Oxidase"/>
    <property type="match status" value="1"/>
</dbReference>
<evidence type="ECO:0000256" key="5">
    <source>
        <dbReference type="ARBA" id="ARBA00022857"/>
    </source>
</evidence>
<evidence type="ECO:0000313" key="10">
    <source>
        <dbReference type="Proteomes" id="UP000006468"/>
    </source>
</evidence>
<dbReference type="PANTHER" id="PTHR43821:SF1">
    <property type="entry name" value="NAD(P)H NITROREDUCTASE YDJA-RELATED"/>
    <property type="match status" value="1"/>
</dbReference>
<evidence type="ECO:0000256" key="1">
    <source>
        <dbReference type="ARBA" id="ARBA00001917"/>
    </source>
</evidence>
<evidence type="ECO:0000256" key="6">
    <source>
        <dbReference type="ARBA" id="ARBA00023002"/>
    </source>
</evidence>
<gene>
    <name evidence="9" type="ORF">GXY_16788</name>
</gene>
<dbReference type="InterPro" id="IPR029479">
    <property type="entry name" value="Nitroreductase"/>
</dbReference>
<sequence length="281" mass="30488">MESIPILPPTGAHGARAAACWCGSLGFARYLRHGATRIADGQGAQGHGGIGMSQHRPTARWAMHVDMHMCCSTRPVIEGTYVMTSLDLLLSRFSTDALVQPAPDAAQLERILSAAMCAPDHGRLRPWRYVVIRDDARARVAELVVASMKRLDPDVAEAKIEKRRGRFSTMPLVIALGMHLRPDHKIPLIEQEMAVAAAAMNVLNALHLTGFGAVWVSGDVTYDPQLAAELGFEAPHRLAGFLFVGTPGPDARPARRASVEGYVAQWEGIGTRFAADEKDPR</sequence>
<keyword evidence="3" id="KW-0285">Flavoprotein</keyword>
<dbReference type="AlphaFoldDB" id="D5QJM3"/>
<keyword evidence="7" id="KW-0520">NAD</keyword>
<dbReference type="PANTHER" id="PTHR43821">
    <property type="entry name" value="NAD(P)H NITROREDUCTASE YDJA-RELATED"/>
    <property type="match status" value="1"/>
</dbReference>
<dbReference type="Pfam" id="PF00881">
    <property type="entry name" value="Nitroreductase"/>
    <property type="match status" value="1"/>
</dbReference>
<dbReference type="HOGENOM" id="CLU_070764_5_0_5"/>
<proteinExistence type="inferred from homology"/>
<evidence type="ECO:0000259" key="8">
    <source>
        <dbReference type="Pfam" id="PF00881"/>
    </source>
</evidence>
<comment type="similarity">
    <text evidence="2">Belongs to the nitroreductase family.</text>
</comment>
<evidence type="ECO:0000256" key="7">
    <source>
        <dbReference type="ARBA" id="ARBA00023027"/>
    </source>
</evidence>
<reference evidence="9 10" key="1">
    <citation type="journal article" date="2010" name="J. Bacteriol.">
        <title>Genome sequence of a cellulose-producing bacterium, Gluconacetobacter hansenii ATCC 23769.</title>
        <authorList>
            <person name="Iyer P.R."/>
            <person name="Geib S.M."/>
            <person name="Catchmark J."/>
            <person name="Kao T.H."/>
            <person name="Tien M."/>
        </authorList>
    </citation>
    <scope>NUCLEOTIDE SEQUENCE [LARGE SCALE GENOMIC DNA]</scope>
    <source>
        <strain evidence="9 10">ATCC 23769</strain>
    </source>
</reference>
<keyword evidence="5" id="KW-0521">NADP</keyword>
<dbReference type="CDD" id="cd02135">
    <property type="entry name" value="YdjA-like"/>
    <property type="match status" value="1"/>
</dbReference>